<organism evidence="2 3">
    <name type="scientific">Posidoniimonas corsicana</name>
    <dbReference type="NCBI Taxonomy" id="1938618"/>
    <lineage>
        <taxon>Bacteria</taxon>
        <taxon>Pseudomonadati</taxon>
        <taxon>Planctomycetota</taxon>
        <taxon>Planctomycetia</taxon>
        <taxon>Pirellulales</taxon>
        <taxon>Lacipirellulaceae</taxon>
        <taxon>Posidoniimonas</taxon>
    </lineage>
</organism>
<feature type="domain" description="RNA polymerase sigma-70 ECF-like HTH" evidence="1">
    <location>
        <begin position="132"/>
        <end position="188"/>
    </location>
</feature>
<dbReference type="EMBL" id="SIHJ01000004">
    <property type="protein sequence ID" value="TWT31248.1"/>
    <property type="molecule type" value="Genomic_DNA"/>
</dbReference>
<dbReference type="InterPro" id="IPR053812">
    <property type="entry name" value="HTH_Sigma70_ECF-like"/>
</dbReference>
<dbReference type="Pfam" id="PF07638">
    <property type="entry name" value="Sigma70_ECF"/>
    <property type="match status" value="1"/>
</dbReference>
<dbReference type="SUPFAM" id="SSF88659">
    <property type="entry name" value="Sigma3 and sigma4 domains of RNA polymerase sigma factors"/>
    <property type="match status" value="1"/>
</dbReference>
<evidence type="ECO:0000313" key="2">
    <source>
        <dbReference type="EMBL" id="TWT31248.1"/>
    </source>
</evidence>
<proteinExistence type="predicted"/>
<evidence type="ECO:0000259" key="1">
    <source>
        <dbReference type="Pfam" id="PF07638"/>
    </source>
</evidence>
<dbReference type="AlphaFoldDB" id="A0A5C5UYK0"/>
<dbReference type="Gene3D" id="1.10.10.10">
    <property type="entry name" value="Winged helix-like DNA-binding domain superfamily/Winged helix DNA-binding domain"/>
    <property type="match status" value="1"/>
</dbReference>
<dbReference type="RefSeq" id="WP_146568430.1">
    <property type="nucleotide sequence ID" value="NZ_SIHJ01000004.1"/>
</dbReference>
<sequence length="197" mass="21512">MYALPCSDNLTDVPEINHADRVASRNRGGRMAPSRSMLRASYAELHRLAADLVRQRRSGRAIDPRTLVNEAARHTLGASGLQDLADPDGYLAFLANALHGMLDELVEECIAQHCEAPLVWLNLPGVAGGADLVGLLAALRRLEQRSGRHAQIAVLRMFGGLSDAEIAAELAISETRARVGWSRVRDWMIITCSAPRR</sequence>
<evidence type="ECO:0000313" key="3">
    <source>
        <dbReference type="Proteomes" id="UP000316714"/>
    </source>
</evidence>
<gene>
    <name evidence="2" type="ORF">KOR34_46240</name>
</gene>
<protein>
    <submittedName>
        <fullName evidence="2">ECF sigma factor</fullName>
    </submittedName>
</protein>
<dbReference type="InterPro" id="IPR013324">
    <property type="entry name" value="RNA_pol_sigma_r3/r4-like"/>
</dbReference>
<reference evidence="2 3" key="1">
    <citation type="submission" date="2019-02" db="EMBL/GenBank/DDBJ databases">
        <title>Deep-cultivation of Planctomycetes and their phenomic and genomic characterization uncovers novel biology.</title>
        <authorList>
            <person name="Wiegand S."/>
            <person name="Jogler M."/>
            <person name="Boedeker C."/>
            <person name="Pinto D."/>
            <person name="Vollmers J."/>
            <person name="Rivas-Marin E."/>
            <person name="Kohn T."/>
            <person name="Peeters S.H."/>
            <person name="Heuer A."/>
            <person name="Rast P."/>
            <person name="Oberbeckmann S."/>
            <person name="Bunk B."/>
            <person name="Jeske O."/>
            <person name="Meyerdierks A."/>
            <person name="Storesund J.E."/>
            <person name="Kallscheuer N."/>
            <person name="Luecker S."/>
            <person name="Lage O.M."/>
            <person name="Pohl T."/>
            <person name="Merkel B.J."/>
            <person name="Hornburger P."/>
            <person name="Mueller R.-W."/>
            <person name="Bruemmer F."/>
            <person name="Labrenz M."/>
            <person name="Spormann A.M."/>
            <person name="Op Den Camp H."/>
            <person name="Overmann J."/>
            <person name="Amann R."/>
            <person name="Jetten M.S.M."/>
            <person name="Mascher T."/>
            <person name="Medema M.H."/>
            <person name="Devos D.P."/>
            <person name="Kaster A.-K."/>
            <person name="Ovreas L."/>
            <person name="Rohde M."/>
            <person name="Galperin M.Y."/>
            <person name="Jogler C."/>
        </authorList>
    </citation>
    <scope>NUCLEOTIDE SEQUENCE [LARGE SCALE GENOMIC DNA]</scope>
    <source>
        <strain evidence="2 3">KOR34</strain>
    </source>
</reference>
<keyword evidence="3" id="KW-1185">Reference proteome</keyword>
<accession>A0A5C5UYK0</accession>
<comment type="caution">
    <text evidence="2">The sequence shown here is derived from an EMBL/GenBank/DDBJ whole genome shotgun (WGS) entry which is preliminary data.</text>
</comment>
<name>A0A5C5UYK0_9BACT</name>
<dbReference type="Proteomes" id="UP000316714">
    <property type="component" value="Unassembled WGS sequence"/>
</dbReference>
<dbReference type="InterPro" id="IPR036388">
    <property type="entry name" value="WH-like_DNA-bd_sf"/>
</dbReference>
<dbReference type="OrthoDB" id="128473at2"/>